<feature type="domain" description="Major facilitator superfamily (MFS) profile" evidence="6">
    <location>
        <begin position="98"/>
        <end position="517"/>
    </location>
</feature>
<dbReference type="AlphaFoldDB" id="A0A8C3SPT9"/>
<dbReference type="PANTHER" id="PTHR24064">
    <property type="entry name" value="SOLUTE CARRIER FAMILY 22 MEMBER"/>
    <property type="match status" value="1"/>
</dbReference>
<dbReference type="InterPro" id="IPR005828">
    <property type="entry name" value="MFS_sugar_transport-like"/>
</dbReference>
<feature type="transmembrane region" description="Helical" evidence="5">
    <location>
        <begin position="150"/>
        <end position="168"/>
    </location>
</feature>
<protein>
    <recommendedName>
        <fullName evidence="6">Major facilitator superfamily (MFS) profile domain-containing protein</fullName>
    </recommendedName>
</protein>
<evidence type="ECO:0000313" key="7">
    <source>
        <dbReference type="Ensembl" id="ENSCSRP00000017000.1"/>
    </source>
</evidence>
<dbReference type="Pfam" id="PF00083">
    <property type="entry name" value="Sugar_tr"/>
    <property type="match status" value="1"/>
</dbReference>
<dbReference type="PROSITE" id="PS50850">
    <property type="entry name" value="MFS"/>
    <property type="match status" value="1"/>
</dbReference>
<dbReference type="InterPro" id="IPR036259">
    <property type="entry name" value="MFS_trans_sf"/>
</dbReference>
<dbReference type="Gene3D" id="1.20.1250.20">
    <property type="entry name" value="MFS general substrate transporter like domains"/>
    <property type="match status" value="1"/>
</dbReference>
<dbReference type="SUPFAM" id="SSF103473">
    <property type="entry name" value="MFS general substrate transporter"/>
    <property type="match status" value="1"/>
</dbReference>
<evidence type="ECO:0000256" key="1">
    <source>
        <dbReference type="ARBA" id="ARBA00004141"/>
    </source>
</evidence>
<dbReference type="GO" id="GO:0016020">
    <property type="term" value="C:membrane"/>
    <property type="evidence" value="ECO:0007669"/>
    <property type="project" value="UniProtKB-SubCell"/>
</dbReference>
<dbReference type="Ensembl" id="ENSCSRT00000017783.1">
    <property type="protein sequence ID" value="ENSCSRP00000017000.1"/>
    <property type="gene ID" value="ENSCSRG00000012815.1"/>
</dbReference>
<name>A0A8C3SPT9_CHESE</name>
<feature type="transmembrane region" description="Helical" evidence="5">
    <location>
        <begin position="371"/>
        <end position="392"/>
    </location>
</feature>
<keyword evidence="8" id="KW-1185">Reference proteome</keyword>
<evidence type="ECO:0000256" key="5">
    <source>
        <dbReference type="SAM" id="Phobius"/>
    </source>
</evidence>
<comment type="subcellular location">
    <subcellularLocation>
        <location evidence="1">Membrane</location>
        <topology evidence="1">Multi-pass membrane protein</topology>
    </subcellularLocation>
</comment>
<feature type="transmembrane region" description="Helical" evidence="5">
    <location>
        <begin position="404"/>
        <end position="423"/>
    </location>
</feature>
<reference evidence="7" key="2">
    <citation type="submission" date="2025-09" db="UniProtKB">
        <authorList>
            <consortium name="Ensembl"/>
        </authorList>
    </citation>
    <scope>IDENTIFICATION</scope>
</reference>
<feature type="transmembrane region" description="Helical" evidence="5">
    <location>
        <begin position="261"/>
        <end position="281"/>
    </location>
</feature>
<keyword evidence="3 5" id="KW-1133">Transmembrane helix</keyword>
<accession>A0A8C3SPT9</accession>
<feature type="transmembrane region" description="Helical" evidence="5">
    <location>
        <begin position="346"/>
        <end position="365"/>
    </location>
</feature>
<feature type="transmembrane region" description="Helical" evidence="5">
    <location>
        <begin position="12"/>
        <end position="32"/>
    </location>
</feature>
<proteinExistence type="predicted"/>
<feature type="transmembrane region" description="Helical" evidence="5">
    <location>
        <begin position="201"/>
        <end position="224"/>
    </location>
</feature>
<dbReference type="InterPro" id="IPR020846">
    <property type="entry name" value="MFS_dom"/>
</dbReference>
<evidence type="ECO:0000256" key="2">
    <source>
        <dbReference type="ARBA" id="ARBA00022692"/>
    </source>
</evidence>
<sequence length="546" mass="60882">MSFAELLDHVGGMGRFQIIYAILLAIPVFMMASHNLLQNFTAATSEHHCHVHININNTPYTNLTGKLAAKDLLRVSIPMDSNQQPEKCHRFVSTQWQLLDSNATVTNLTELETDSCADGWVYDKSTFTSTIITEWDLVCDSRQLKQMAQSIYMAGILAGGIVFGGLSDRFGRRSLVIWCYLQMAVTGTCTAFSPSFTAYCIFRFLTGMAFSGIVLNGVSLSVEWTPTRTRAIVGTMYGYCYTTGQFILAGVAYAIRSWRWLAMRVFCAGVFSYLLLPRWFAESARWLVIAGRPDQAVKQLKRVARINRKKEEGDKLNIEVLRSHMQKEIASAKSSYTFIDLVRTPVIRRISFSLCFVCFAYYGLAMDLQNFGVNIFLILLVFGAVDFPAKFISILTISFIGRRFTQALALILAGLAILANIFVPQDLKTLRTVLAVFGKGCLAASFTCVYLYTSELYPTVIRQTGLGLSNTMARLGSIIAPLVKMLEEYIPFLPLIIYGAAPIISGIAATFLPETLNVPLPETIEDVETRKPVKERKTSNCCRVYG</sequence>
<dbReference type="GO" id="GO:0022857">
    <property type="term" value="F:transmembrane transporter activity"/>
    <property type="evidence" value="ECO:0007669"/>
    <property type="project" value="InterPro"/>
</dbReference>
<keyword evidence="2 5" id="KW-0812">Transmembrane</keyword>
<dbReference type="Proteomes" id="UP000694403">
    <property type="component" value="Unplaced"/>
</dbReference>
<organism evidence="7 8">
    <name type="scientific">Chelydra serpentina</name>
    <name type="common">Snapping turtle</name>
    <name type="synonym">Testudo serpentina</name>
    <dbReference type="NCBI Taxonomy" id="8475"/>
    <lineage>
        <taxon>Eukaryota</taxon>
        <taxon>Metazoa</taxon>
        <taxon>Chordata</taxon>
        <taxon>Craniata</taxon>
        <taxon>Vertebrata</taxon>
        <taxon>Euteleostomi</taxon>
        <taxon>Archelosauria</taxon>
        <taxon>Testudinata</taxon>
        <taxon>Testudines</taxon>
        <taxon>Cryptodira</taxon>
        <taxon>Durocryptodira</taxon>
        <taxon>Americhelydia</taxon>
        <taxon>Chelydroidea</taxon>
        <taxon>Chelydridae</taxon>
        <taxon>Chelydra</taxon>
    </lineage>
</organism>
<keyword evidence="4 5" id="KW-0472">Membrane</keyword>
<feature type="transmembrane region" description="Helical" evidence="5">
    <location>
        <begin position="429"/>
        <end position="452"/>
    </location>
</feature>
<evidence type="ECO:0000313" key="8">
    <source>
        <dbReference type="Proteomes" id="UP000694403"/>
    </source>
</evidence>
<evidence type="ECO:0000256" key="3">
    <source>
        <dbReference type="ARBA" id="ARBA00022989"/>
    </source>
</evidence>
<feature type="transmembrane region" description="Helical" evidence="5">
    <location>
        <begin position="489"/>
        <end position="512"/>
    </location>
</feature>
<evidence type="ECO:0000256" key="4">
    <source>
        <dbReference type="ARBA" id="ARBA00023136"/>
    </source>
</evidence>
<dbReference type="FunFam" id="1.20.1250.20:FF:000023">
    <property type="entry name" value="Solute carrier family 22 member 6"/>
    <property type="match status" value="1"/>
</dbReference>
<evidence type="ECO:0000259" key="6">
    <source>
        <dbReference type="PROSITE" id="PS50850"/>
    </source>
</evidence>
<feature type="transmembrane region" description="Helical" evidence="5">
    <location>
        <begin position="236"/>
        <end position="255"/>
    </location>
</feature>
<reference evidence="7" key="1">
    <citation type="submission" date="2025-08" db="UniProtKB">
        <authorList>
            <consortium name="Ensembl"/>
        </authorList>
    </citation>
    <scope>IDENTIFICATION</scope>
</reference>